<dbReference type="AlphaFoldDB" id="A0A9W9TWN8"/>
<keyword evidence="1" id="KW-0805">Transcription regulation</keyword>
<dbReference type="RefSeq" id="XP_056506478.1">
    <property type="nucleotide sequence ID" value="XM_056640721.1"/>
</dbReference>
<dbReference type="CDD" id="cd00067">
    <property type="entry name" value="GAL4"/>
    <property type="match status" value="1"/>
</dbReference>
<dbReference type="OrthoDB" id="4491390at2759"/>
<protein>
    <recommendedName>
        <fullName evidence="5">Zn(2)-C6 fungal-type domain-containing protein</fullName>
    </recommendedName>
</protein>
<accession>A0A9W9TWN8</accession>
<dbReference type="SUPFAM" id="SSF57701">
    <property type="entry name" value="Zn2/Cys6 DNA-binding domain"/>
    <property type="match status" value="1"/>
</dbReference>
<dbReference type="PROSITE" id="PS50048">
    <property type="entry name" value="ZN2_CY6_FUNGAL_2"/>
    <property type="match status" value="1"/>
</dbReference>
<dbReference type="Pfam" id="PF11951">
    <property type="entry name" value="Fungal_trans_2"/>
    <property type="match status" value="1"/>
</dbReference>
<proteinExistence type="predicted"/>
<dbReference type="GO" id="GO:0003677">
    <property type="term" value="F:DNA binding"/>
    <property type="evidence" value="ECO:0007669"/>
    <property type="project" value="UniProtKB-KW"/>
</dbReference>
<dbReference type="InterPro" id="IPR001138">
    <property type="entry name" value="Zn2Cys6_DnaBD"/>
</dbReference>
<name>A0A9W9TWN8_PENCI</name>
<dbReference type="EMBL" id="JAPQKT010000001">
    <property type="protein sequence ID" value="KAJ5243474.1"/>
    <property type="molecule type" value="Genomic_DNA"/>
</dbReference>
<dbReference type="PROSITE" id="PS00463">
    <property type="entry name" value="ZN2_CY6_FUNGAL_1"/>
    <property type="match status" value="1"/>
</dbReference>
<dbReference type="InterPro" id="IPR021858">
    <property type="entry name" value="Fun_TF"/>
</dbReference>
<sequence>MIVGRTRSKGCILCRKRKIKCDQNTPDCRNCAVYGQPCPGYTTTVPLIFRNENKRAERLVVRGQTKPARKTPKAASNVTTQPIWTQRPPAVSPFLLDSSWEHHSHCYFLDQFTLPTEPDGSPGPLDSIPLLYIWCENTTSNRPSLTSLRAALDAVAFASLANQARIPTLSVQARNKYGDALRELNQALGSVENAVHNETLGAIVMLMLFEDINSERKGLMSTHVSGIQYLLKLRGVGQLADPATRSLFHFAFTQMLIQFIGLNDPVQIDLDWLLEVLTISHPIYNMMAGNIKISKFCATVSQTLLHGMSRPIDTYTLTSLLERGEHLDLEFSQWHHGLPELWLPRKSQSSTGEPIMLYPDYTSAGVWNYYRSTRIVLQLAILQVHCYLETSTMRVPSLLSSEASLLLRTPGEIIIEMIGEICESIPFCMGDLDIFGRPTSQSHHGKPGIKAIQGFALLWPLFSVPQSGHATKAQETQARNALQRVAISHGIRLGMDLSQERVQLERALSPHKP</sequence>
<dbReference type="PANTHER" id="PTHR38791">
    <property type="entry name" value="ZN(II)2CYS6 TRANSCRIPTION FACTOR (EUROFUNG)-RELATED-RELATED"/>
    <property type="match status" value="1"/>
</dbReference>
<evidence type="ECO:0000256" key="3">
    <source>
        <dbReference type="ARBA" id="ARBA00023163"/>
    </source>
</evidence>
<evidence type="ECO:0000313" key="7">
    <source>
        <dbReference type="Proteomes" id="UP001147733"/>
    </source>
</evidence>
<evidence type="ECO:0000256" key="2">
    <source>
        <dbReference type="ARBA" id="ARBA00023125"/>
    </source>
</evidence>
<evidence type="ECO:0000256" key="1">
    <source>
        <dbReference type="ARBA" id="ARBA00023015"/>
    </source>
</evidence>
<evidence type="ECO:0000313" key="6">
    <source>
        <dbReference type="EMBL" id="KAJ5243474.1"/>
    </source>
</evidence>
<dbReference type="GO" id="GO:0000981">
    <property type="term" value="F:DNA-binding transcription factor activity, RNA polymerase II-specific"/>
    <property type="evidence" value="ECO:0007669"/>
    <property type="project" value="InterPro"/>
</dbReference>
<evidence type="ECO:0000256" key="4">
    <source>
        <dbReference type="ARBA" id="ARBA00023242"/>
    </source>
</evidence>
<evidence type="ECO:0000259" key="5">
    <source>
        <dbReference type="PROSITE" id="PS50048"/>
    </source>
</evidence>
<dbReference type="GO" id="GO:0008270">
    <property type="term" value="F:zinc ion binding"/>
    <property type="evidence" value="ECO:0007669"/>
    <property type="project" value="InterPro"/>
</dbReference>
<dbReference type="InterPro" id="IPR053175">
    <property type="entry name" value="DHMBA_Reg_Transcription_Factor"/>
</dbReference>
<dbReference type="Pfam" id="PF00172">
    <property type="entry name" value="Zn_clus"/>
    <property type="match status" value="1"/>
</dbReference>
<gene>
    <name evidence="6" type="ORF">N7469_001801</name>
</gene>
<dbReference type="Gene3D" id="4.10.240.10">
    <property type="entry name" value="Zn(2)-C6 fungal-type DNA-binding domain"/>
    <property type="match status" value="1"/>
</dbReference>
<keyword evidence="4" id="KW-0539">Nucleus</keyword>
<dbReference type="PANTHER" id="PTHR38791:SF12">
    <property type="entry name" value="TRANSCRIPTION FACTOR DOMAIN-CONTAINING PROTEIN-RELATED"/>
    <property type="match status" value="1"/>
</dbReference>
<comment type="caution">
    <text evidence="6">The sequence shown here is derived from an EMBL/GenBank/DDBJ whole genome shotgun (WGS) entry which is preliminary data.</text>
</comment>
<dbReference type="InterPro" id="IPR036864">
    <property type="entry name" value="Zn2-C6_fun-type_DNA-bd_sf"/>
</dbReference>
<keyword evidence="7" id="KW-1185">Reference proteome</keyword>
<keyword evidence="2" id="KW-0238">DNA-binding</keyword>
<reference evidence="6" key="1">
    <citation type="submission" date="2022-11" db="EMBL/GenBank/DDBJ databases">
        <authorList>
            <person name="Petersen C."/>
        </authorList>
    </citation>
    <scope>NUCLEOTIDE SEQUENCE</scope>
    <source>
        <strain evidence="6">IBT 23319</strain>
    </source>
</reference>
<keyword evidence="3" id="KW-0804">Transcription</keyword>
<dbReference type="SMART" id="SM00066">
    <property type="entry name" value="GAL4"/>
    <property type="match status" value="1"/>
</dbReference>
<organism evidence="6 7">
    <name type="scientific">Penicillium citrinum</name>
    <dbReference type="NCBI Taxonomy" id="5077"/>
    <lineage>
        <taxon>Eukaryota</taxon>
        <taxon>Fungi</taxon>
        <taxon>Dikarya</taxon>
        <taxon>Ascomycota</taxon>
        <taxon>Pezizomycotina</taxon>
        <taxon>Eurotiomycetes</taxon>
        <taxon>Eurotiomycetidae</taxon>
        <taxon>Eurotiales</taxon>
        <taxon>Aspergillaceae</taxon>
        <taxon>Penicillium</taxon>
    </lineage>
</organism>
<feature type="domain" description="Zn(2)-C6 fungal-type" evidence="5">
    <location>
        <begin position="10"/>
        <end position="38"/>
    </location>
</feature>
<reference evidence="6" key="2">
    <citation type="journal article" date="2023" name="IMA Fungus">
        <title>Comparative genomic study of the Penicillium genus elucidates a diverse pangenome and 15 lateral gene transfer events.</title>
        <authorList>
            <person name="Petersen C."/>
            <person name="Sorensen T."/>
            <person name="Nielsen M.R."/>
            <person name="Sondergaard T.E."/>
            <person name="Sorensen J.L."/>
            <person name="Fitzpatrick D.A."/>
            <person name="Frisvad J.C."/>
            <person name="Nielsen K.L."/>
        </authorList>
    </citation>
    <scope>NUCLEOTIDE SEQUENCE</scope>
    <source>
        <strain evidence="6">IBT 23319</strain>
    </source>
</reference>
<dbReference type="Proteomes" id="UP001147733">
    <property type="component" value="Unassembled WGS sequence"/>
</dbReference>
<dbReference type="GeneID" id="81379888"/>